<feature type="binding site" evidence="14">
    <location>
        <position position="239"/>
    </location>
    <ligand>
        <name>Ca(2+)</name>
        <dbReference type="ChEBI" id="CHEBI:29108"/>
        <label>2</label>
    </ligand>
</feature>
<dbReference type="Gene3D" id="1.10.420.10">
    <property type="entry name" value="Peroxidase, domain 2"/>
    <property type="match status" value="1"/>
</dbReference>
<dbReference type="AlphaFoldDB" id="A0AAU9SV99"/>
<accession>A0AAU9SV99</accession>
<evidence type="ECO:0000256" key="2">
    <source>
        <dbReference type="ARBA" id="ARBA00002322"/>
    </source>
</evidence>
<dbReference type="InterPro" id="IPR033905">
    <property type="entry name" value="Secretory_peroxidase"/>
</dbReference>
<dbReference type="InterPro" id="IPR010255">
    <property type="entry name" value="Haem_peroxidase_sf"/>
</dbReference>
<evidence type="ECO:0000313" key="18">
    <source>
        <dbReference type="EMBL" id="CAH2073425.1"/>
    </source>
</evidence>
<evidence type="ECO:0000313" key="19">
    <source>
        <dbReference type="Proteomes" id="UP000836841"/>
    </source>
</evidence>
<feature type="binding site" evidence="14">
    <location>
        <position position="193"/>
    </location>
    <ligand>
        <name>Ca(2+)</name>
        <dbReference type="ChEBI" id="CHEBI:29108"/>
        <label>2</label>
    </ligand>
</feature>
<dbReference type="GO" id="GO:0006979">
    <property type="term" value="P:response to oxidative stress"/>
    <property type="evidence" value="ECO:0007669"/>
    <property type="project" value="UniProtKB-UniRule"/>
</dbReference>
<dbReference type="Pfam" id="PF00141">
    <property type="entry name" value="peroxidase"/>
    <property type="match status" value="1"/>
</dbReference>
<feature type="binding site" evidence="14">
    <location>
        <position position="76"/>
    </location>
    <ligand>
        <name>Ca(2+)</name>
        <dbReference type="ChEBI" id="CHEBI:29108"/>
        <label>1</label>
    </ligand>
</feature>
<keyword evidence="7 14" id="KW-0479">Metal-binding</keyword>
<keyword evidence="6 16" id="KW-0349">Heme</keyword>
<dbReference type="GO" id="GO:0140825">
    <property type="term" value="F:lactoperoxidase activity"/>
    <property type="evidence" value="ECO:0007669"/>
    <property type="project" value="UniProtKB-EC"/>
</dbReference>
<evidence type="ECO:0000256" key="12">
    <source>
        <dbReference type="ARBA" id="ARBA00023324"/>
    </source>
</evidence>
<dbReference type="GO" id="GO:0046872">
    <property type="term" value="F:metal ion binding"/>
    <property type="evidence" value="ECO:0007669"/>
    <property type="project" value="UniProtKB-UniRule"/>
</dbReference>
<dbReference type="PRINTS" id="PR00461">
    <property type="entry name" value="PLPEROXIDASE"/>
</dbReference>
<feature type="domain" description="Plant heme peroxidase family profile" evidence="17">
    <location>
        <begin position="29"/>
        <end position="318"/>
    </location>
</feature>
<evidence type="ECO:0000256" key="10">
    <source>
        <dbReference type="ARBA" id="ARBA00023004"/>
    </source>
</evidence>
<evidence type="ECO:0000256" key="9">
    <source>
        <dbReference type="ARBA" id="ARBA00023002"/>
    </source>
</evidence>
<keyword evidence="5 16" id="KW-0575">Peroxidase</keyword>
<dbReference type="InterPro" id="IPR002016">
    <property type="entry name" value="Haem_peroxidase"/>
</dbReference>
<feature type="disulfide bond" evidence="15">
    <location>
        <begin position="39"/>
        <end position="115"/>
    </location>
</feature>
<feature type="disulfide bond" evidence="15">
    <location>
        <begin position="72"/>
        <end position="77"/>
    </location>
</feature>
<sequence>MGFGQSSIRSFMILIFLFSYRQVSVNGQNLTEGFYSVACPLAETIARATIRTYFLVQPNIAPGLLKLHYSDCFVEGCDGSVLISGPNTERTADANLNLRGFEVIEDIKRQLEVVCPGVVSCADILALAARDAVVLTNGPSWDVKSGRKDGRVSLAANVKNLPSLSHSITVLLNNFAALGLNTEDFVALFGGHTIGTAACRFITDRIFSTIDLTIDPLFLAQLQSSCPINGSGSSRVALDTGSELVFDTSIFKNILNGRTVLKTDQILLTNPMIYRMLQDFVTFQRFNTIFTRAMAKMSGIGVKTELNGEIRRNCSKVN</sequence>
<dbReference type="FunFam" id="1.10.420.10:FF:000001">
    <property type="entry name" value="Peroxidase"/>
    <property type="match status" value="1"/>
</dbReference>
<name>A0AAU9SV99_THLAR</name>
<evidence type="ECO:0000256" key="11">
    <source>
        <dbReference type="ARBA" id="ARBA00023157"/>
    </source>
</evidence>
<evidence type="ECO:0000259" key="17">
    <source>
        <dbReference type="PROSITE" id="PS50873"/>
    </source>
</evidence>
<feature type="disulfide bond" evidence="15">
    <location>
        <begin position="121"/>
        <end position="314"/>
    </location>
</feature>
<dbReference type="SUPFAM" id="SSF48113">
    <property type="entry name" value="Heme-dependent peroxidases"/>
    <property type="match status" value="1"/>
</dbReference>
<feature type="binding site" evidence="13">
    <location>
        <position position="162"/>
    </location>
    <ligand>
        <name>substrate</name>
    </ligand>
</feature>
<protein>
    <recommendedName>
        <fullName evidence="3 16">Peroxidase</fullName>
        <ecNumber evidence="3 16">1.11.1.7</ecNumber>
    </recommendedName>
</protein>
<reference evidence="18 19" key="1">
    <citation type="submission" date="2022-03" db="EMBL/GenBank/DDBJ databases">
        <authorList>
            <person name="Nunn A."/>
            <person name="Chopra R."/>
            <person name="Nunn A."/>
            <person name="Contreras Garrido A."/>
        </authorList>
    </citation>
    <scope>NUCLEOTIDE SEQUENCE [LARGE SCALE GENOMIC DNA]</scope>
</reference>
<dbReference type="CDD" id="cd00693">
    <property type="entry name" value="secretory_peroxidase"/>
    <property type="match status" value="1"/>
</dbReference>
<feature type="binding site" evidence="14">
    <location>
        <position position="80"/>
    </location>
    <ligand>
        <name>Ca(2+)</name>
        <dbReference type="ChEBI" id="CHEBI:29108"/>
        <label>1</label>
    </ligand>
</feature>
<keyword evidence="8 16" id="KW-0732">Signal</keyword>
<evidence type="ECO:0000256" key="5">
    <source>
        <dbReference type="ARBA" id="ARBA00022559"/>
    </source>
</evidence>
<evidence type="ECO:0000256" key="7">
    <source>
        <dbReference type="ARBA" id="ARBA00022723"/>
    </source>
</evidence>
<dbReference type="GO" id="GO:0020037">
    <property type="term" value="F:heme binding"/>
    <property type="evidence" value="ECO:0007669"/>
    <property type="project" value="UniProtKB-UniRule"/>
</dbReference>
<keyword evidence="10 14" id="KW-0408">Iron</keyword>
<dbReference type="EMBL" id="OU466862">
    <property type="protein sequence ID" value="CAH2073425.1"/>
    <property type="molecule type" value="Genomic_DNA"/>
</dbReference>
<dbReference type="PROSITE" id="PS50873">
    <property type="entry name" value="PEROXIDASE_4"/>
    <property type="match status" value="1"/>
</dbReference>
<dbReference type="PANTHER" id="PTHR31517">
    <property type="match status" value="1"/>
</dbReference>
<evidence type="ECO:0000256" key="13">
    <source>
        <dbReference type="PIRSR" id="PIRSR600823-2"/>
    </source>
</evidence>
<comment type="catalytic activity">
    <reaction evidence="1 16">
        <text>2 a phenolic donor + H2O2 = 2 a phenolic radical donor + 2 H2O</text>
        <dbReference type="Rhea" id="RHEA:56136"/>
        <dbReference type="ChEBI" id="CHEBI:15377"/>
        <dbReference type="ChEBI" id="CHEBI:16240"/>
        <dbReference type="ChEBI" id="CHEBI:139520"/>
        <dbReference type="ChEBI" id="CHEBI:139521"/>
        <dbReference type="EC" id="1.11.1.7"/>
    </reaction>
</comment>
<dbReference type="Proteomes" id="UP000836841">
    <property type="component" value="Chromosome 6"/>
</dbReference>
<comment type="subcellular location">
    <subcellularLocation>
        <location evidence="16">Secreted</location>
    </subcellularLocation>
</comment>
<evidence type="ECO:0000256" key="6">
    <source>
        <dbReference type="ARBA" id="ARBA00022617"/>
    </source>
</evidence>
<keyword evidence="4 16" id="KW-0964">Secreted</keyword>
<keyword evidence="19" id="KW-1185">Reference proteome</keyword>
<evidence type="ECO:0000256" key="8">
    <source>
        <dbReference type="ARBA" id="ARBA00022729"/>
    </source>
</evidence>
<evidence type="ECO:0000256" key="3">
    <source>
        <dbReference type="ARBA" id="ARBA00012313"/>
    </source>
</evidence>
<gene>
    <name evidence="18" type="ORF">TAV2_LOCUS21544</name>
</gene>
<evidence type="ECO:0000256" key="4">
    <source>
        <dbReference type="ARBA" id="ARBA00022525"/>
    </source>
</evidence>
<evidence type="ECO:0000256" key="1">
    <source>
        <dbReference type="ARBA" id="ARBA00000189"/>
    </source>
</evidence>
<feature type="binding site" evidence="14">
    <location>
        <position position="78"/>
    </location>
    <ligand>
        <name>Ca(2+)</name>
        <dbReference type="ChEBI" id="CHEBI:29108"/>
        <label>1</label>
    </ligand>
</feature>
<keyword evidence="12 16" id="KW-0376">Hydrogen peroxide</keyword>
<organism evidence="18 19">
    <name type="scientific">Thlaspi arvense</name>
    <name type="common">Field penny-cress</name>
    <dbReference type="NCBI Taxonomy" id="13288"/>
    <lineage>
        <taxon>Eukaryota</taxon>
        <taxon>Viridiplantae</taxon>
        <taxon>Streptophyta</taxon>
        <taxon>Embryophyta</taxon>
        <taxon>Tracheophyta</taxon>
        <taxon>Spermatophyta</taxon>
        <taxon>Magnoliopsida</taxon>
        <taxon>eudicotyledons</taxon>
        <taxon>Gunneridae</taxon>
        <taxon>Pentapetalae</taxon>
        <taxon>rosids</taxon>
        <taxon>malvids</taxon>
        <taxon>Brassicales</taxon>
        <taxon>Brassicaceae</taxon>
        <taxon>Thlaspideae</taxon>
        <taxon>Thlaspi</taxon>
    </lineage>
</organism>
<comment type="cofactor">
    <cofactor evidence="14 16">
        <name>heme b</name>
        <dbReference type="ChEBI" id="CHEBI:60344"/>
    </cofactor>
    <text evidence="14 16">Binds 1 heme b (iron(II)-protoporphyrin IX) group per subunit.</text>
</comment>
<feature type="chain" id="PRO_5043100604" description="Peroxidase" evidence="16">
    <location>
        <begin position="28"/>
        <end position="318"/>
    </location>
</feature>
<dbReference type="GO" id="GO:0042744">
    <property type="term" value="P:hydrogen peroxide catabolic process"/>
    <property type="evidence" value="ECO:0007669"/>
    <property type="project" value="UniProtKB-KW"/>
</dbReference>
<dbReference type="EC" id="1.11.1.7" evidence="3 16"/>
<evidence type="ECO:0000256" key="14">
    <source>
        <dbReference type="PIRSR" id="PIRSR600823-3"/>
    </source>
</evidence>
<proteinExistence type="inferred from homology"/>
<comment type="cofactor">
    <cofactor evidence="14 16">
        <name>Ca(2+)</name>
        <dbReference type="ChEBI" id="CHEBI:29108"/>
    </cofactor>
    <text evidence="14 16">Binds 2 calcium ions per subunit.</text>
</comment>
<keyword evidence="9 16" id="KW-0560">Oxidoreductase</keyword>
<feature type="binding site" evidence="14">
    <location>
        <position position="89"/>
    </location>
    <ligand>
        <name>Ca(2+)</name>
        <dbReference type="ChEBI" id="CHEBI:29108"/>
        <label>1</label>
    </ligand>
</feature>
<dbReference type="InterPro" id="IPR000823">
    <property type="entry name" value="Peroxidase_pln"/>
</dbReference>
<feature type="binding site" evidence="14">
    <location>
        <position position="71"/>
    </location>
    <ligand>
        <name>Ca(2+)</name>
        <dbReference type="ChEBI" id="CHEBI:29108"/>
        <label>1</label>
    </ligand>
</feature>
<feature type="disulfide bond" evidence="15">
    <location>
        <begin position="199"/>
        <end position="226"/>
    </location>
</feature>
<dbReference type="FunFam" id="1.10.520.10:FF:000008">
    <property type="entry name" value="Peroxidase"/>
    <property type="match status" value="1"/>
</dbReference>
<dbReference type="PANTHER" id="PTHR31517:SF17">
    <property type="entry name" value="PEROXIDASE 6"/>
    <property type="match status" value="1"/>
</dbReference>
<dbReference type="GO" id="GO:0005576">
    <property type="term" value="C:extracellular region"/>
    <property type="evidence" value="ECO:0007669"/>
    <property type="project" value="UniProtKB-SubCell"/>
</dbReference>
<evidence type="ECO:0000256" key="16">
    <source>
        <dbReference type="RuleBase" id="RU362060"/>
    </source>
</evidence>
<keyword evidence="11 15" id="KW-1015">Disulfide bond</keyword>
<feature type="binding site" description="axial binding residue" evidence="14">
    <location>
        <position position="192"/>
    </location>
    <ligand>
        <name>heme b</name>
        <dbReference type="ChEBI" id="CHEBI:60344"/>
    </ligand>
    <ligandPart>
        <name>Fe</name>
        <dbReference type="ChEBI" id="CHEBI:18248"/>
    </ligandPart>
</feature>
<comment type="function">
    <text evidence="2">Removal of H(2)O(2), oxidation of toxic reductants, biosynthesis and degradation of lignin, suberization, auxin catabolism, response to environmental stresses such as wounding, pathogen attack and oxidative stress. These functions might be dependent on each isozyme/isoform in each plant tissue.</text>
</comment>
<comment type="similarity">
    <text evidence="16">Belongs to the peroxidase family. Classical plant (class III) peroxidase subfamily.</text>
</comment>
<feature type="signal peptide" evidence="16">
    <location>
        <begin position="1"/>
        <end position="27"/>
    </location>
</feature>
<evidence type="ECO:0000256" key="15">
    <source>
        <dbReference type="PIRSR" id="PIRSR600823-5"/>
    </source>
</evidence>
<dbReference type="Gene3D" id="1.10.520.10">
    <property type="match status" value="1"/>
</dbReference>
<keyword evidence="14 16" id="KW-0106">Calcium</keyword>
<feature type="binding site" evidence="14">
    <location>
        <position position="74"/>
    </location>
    <ligand>
        <name>Ca(2+)</name>
        <dbReference type="ChEBI" id="CHEBI:29108"/>
        <label>1</label>
    </ligand>
</feature>
<feature type="binding site" evidence="14">
    <location>
        <position position="247"/>
    </location>
    <ligand>
        <name>Ca(2+)</name>
        <dbReference type="ChEBI" id="CHEBI:29108"/>
        <label>2</label>
    </ligand>
</feature>
<dbReference type="PRINTS" id="PR00458">
    <property type="entry name" value="PEROXIDASE"/>
</dbReference>